<dbReference type="CDD" id="cd00038">
    <property type="entry name" value="CAP_ED"/>
    <property type="match status" value="1"/>
</dbReference>
<evidence type="ECO:0000259" key="1">
    <source>
        <dbReference type="PROSITE" id="PS50042"/>
    </source>
</evidence>
<reference evidence="2 3" key="1">
    <citation type="submission" date="2020-08" db="EMBL/GenBank/DDBJ databases">
        <title>Sphingobacterium sp. DN00404 isolated from aquaculture water.</title>
        <authorList>
            <person name="Zhang M."/>
        </authorList>
    </citation>
    <scope>NUCLEOTIDE SEQUENCE [LARGE SCALE GENOMIC DNA]</scope>
    <source>
        <strain evidence="2 3">KCTC 32294</strain>
    </source>
</reference>
<dbReference type="InterPro" id="IPR014710">
    <property type="entry name" value="RmlC-like_jellyroll"/>
</dbReference>
<protein>
    <submittedName>
        <fullName evidence="2">Crp/Fnr family transcriptional regulator</fullName>
    </submittedName>
</protein>
<dbReference type="RefSeq" id="WP_190308962.1">
    <property type="nucleotide sequence ID" value="NZ_JACNYK010000002.1"/>
</dbReference>
<dbReference type="PROSITE" id="PS50042">
    <property type="entry name" value="CNMP_BINDING_3"/>
    <property type="match status" value="1"/>
</dbReference>
<dbReference type="SUPFAM" id="SSF51206">
    <property type="entry name" value="cAMP-binding domain-like"/>
    <property type="match status" value="1"/>
</dbReference>
<dbReference type="Proteomes" id="UP000606494">
    <property type="component" value="Unassembled WGS sequence"/>
</dbReference>
<dbReference type="Gene3D" id="2.60.120.10">
    <property type="entry name" value="Jelly Rolls"/>
    <property type="match status" value="1"/>
</dbReference>
<dbReference type="EMBL" id="JACNYK010000002">
    <property type="protein sequence ID" value="MBD1425839.1"/>
    <property type="molecule type" value="Genomic_DNA"/>
</dbReference>
<proteinExistence type="predicted"/>
<feature type="domain" description="Cyclic nucleotide-binding" evidence="1">
    <location>
        <begin position="37"/>
        <end position="115"/>
    </location>
</feature>
<dbReference type="InterPro" id="IPR018490">
    <property type="entry name" value="cNMP-bd_dom_sf"/>
</dbReference>
<keyword evidence="3" id="KW-1185">Reference proteome</keyword>
<organism evidence="2 3">
    <name type="scientific">Sphingobacterium arenae</name>
    <dbReference type="NCBI Taxonomy" id="1280598"/>
    <lineage>
        <taxon>Bacteria</taxon>
        <taxon>Pseudomonadati</taxon>
        <taxon>Bacteroidota</taxon>
        <taxon>Sphingobacteriia</taxon>
        <taxon>Sphingobacteriales</taxon>
        <taxon>Sphingobacteriaceae</taxon>
        <taxon>Sphingobacterium</taxon>
    </lineage>
</organism>
<dbReference type="Pfam" id="PF00027">
    <property type="entry name" value="cNMP_binding"/>
    <property type="match status" value="1"/>
</dbReference>
<accession>A0ABR7Y3D8</accession>
<comment type="caution">
    <text evidence="2">The sequence shown here is derived from an EMBL/GenBank/DDBJ whole genome shotgun (WGS) entry which is preliminary data.</text>
</comment>
<gene>
    <name evidence="2" type="ORF">H8B17_09615</name>
</gene>
<evidence type="ECO:0000313" key="3">
    <source>
        <dbReference type="Proteomes" id="UP000606494"/>
    </source>
</evidence>
<sequence>MHPLFHYINNYATTLLSKDDFGFVLSHFISKKIRRRQYLLQEGEICKYFGFIVKGAMRKYLLDEKGGEHVVDLYVENWWAGDRESFVRFTPSTYNIDAWEDSELLLVSREDMLKLRSECPSFNELVLKLDEYNNIAAQKRITSAISLTSEKRYEDFVERHPYFVQRFPQHIIASYLGVTKDTLSRVRKKVIKK</sequence>
<evidence type="ECO:0000313" key="2">
    <source>
        <dbReference type="EMBL" id="MBD1425839.1"/>
    </source>
</evidence>
<name>A0ABR7Y3D8_9SPHI</name>
<dbReference type="InterPro" id="IPR000595">
    <property type="entry name" value="cNMP-bd_dom"/>
</dbReference>